<proteinExistence type="predicted"/>
<accession>A0ABP8EH23</accession>
<keyword evidence="2" id="KW-1185">Reference proteome</keyword>
<evidence type="ECO:0008006" key="3">
    <source>
        <dbReference type="Google" id="ProtNLM"/>
    </source>
</evidence>
<reference evidence="2" key="1">
    <citation type="journal article" date="2019" name="Int. J. Syst. Evol. Microbiol.">
        <title>The Global Catalogue of Microorganisms (GCM) 10K type strain sequencing project: providing services to taxonomists for standard genome sequencing and annotation.</title>
        <authorList>
            <consortium name="The Broad Institute Genomics Platform"/>
            <consortium name="The Broad Institute Genome Sequencing Center for Infectious Disease"/>
            <person name="Wu L."/>
            <person name="Ma J."/>
        </authorList>
    </citation>
    <scope>NUCLEOTIDE SEQUENCE [LARGE SCALE GENOMIC DNA]</scope>
    <source>
        <strain evidence="2">JCM 17458</strain>
    </source>
</reference>
<organism evidence="1 2">
    <name type="scientific">Brevibacterium daeguense</name>
    <dbReference type="NCBI Taxonomy" id="909936"/>
    <lineage>
        <taxon>Bacteria</taxon>
        <taxon>Bacillati</taxon>
        <taxon>Actinomycetota</taxon>
        <taxon>Actinomycetes</taxon>
        <taxon>Micrococcales</taxon>
        <taxon>Brevibacteriaceae</taxon>
        <taxon>Brevibacterium</taxon>
    </lineage>
</organism>
<comment type="caution">
    <text evidence="1">The sequence shown here is derived from an EMBL/GenBank/DDBJ whole genome shotgun (WGS) entry which is preliminary data.</text>
</comment>
<protein>
    <recommendedName>
        <fullName evidence="3">DUF2695 domain-containing protein</fullName>
    </recommendedName>
</protein>
<gene>
    <name evidence="1" type="ORF">GCM10022261_07870</name>
</gene>
<dbReference type="RefSeq" id="WP_236865623.1">
    <property type="nucleotide sequence ID" value="NZ_BAABAZ010000004.1"/>
</dbReference>
<dbReference type="Pfam" id="PF10905">
    <property type="entry name" value="DUF2695"/>
    <property type="match status" value="1"/>
</dbReference>
<name>A0ABP8EH23_9MICO</name>
<dbReference type="EMBL" id="BAABAZ010000004">
    <property type="protein sequence ID" value="GAA4283256.1"/>
    <property type="molecule type" value="Genomic_DNA"/>
</dbReference>
<dbReference type="Proteomes" id="UP001501586">
    <property type="component" value="Unassembled WGS sequence"/>
</dbReference>
<evidence type="ECO:0000313" key="1">
    <source>
        <dbReference type="EMBL" id="GAA4283256.1"/>
    </source>
</evidence>
<evidence type="ECO:0000313" key="2">
    <source>
        <dbReference type="Proteomes" id="UP001501586"/>
    </source>
</evidence>
<sequence>MNAILMAQEAEPNVRDASAAGTSPADGECLVCFVDRQLAQSGCDGTHRFALSFRDHAAPDVAEFLGELSELGVRRCDCEIFMNAYWPSIRLWRVHDGEDELEWSSESVEKLAPEQMPPCAGVSPGSTQPCSNWERRYRW</sequence>
<dbReference type="InterPro" id="IPR024248">
    <property type="entry name" value="DUF2695"/>
</dbReference>